<proteinExistence type="predicted"/>
<evidence type="ECO:0000313" key="2">
    <source>
        <dbReference type="EMBL" id="QEE18009.1"/>
    </source>
</evidence>
<dbReference type="InterPro" id="IPR002938">
    <property type="entry name" value="FAD-bd"/>
</dbReference>
<dbReference type="SUPFAM" id="SSF51905">
    <property type="entry name" value="FAD/NAD(P)-binding domain"/>
    <property type="match status" value="1"/>
</dbReference>
<dbReference type="AlphaFoldDB" id="A0A5B9DF98"/>
<accession>A0A5B9DF98</accession>
<dbReference type="NCBIfam" id="TIGR02032">
    <property type="entry name" value="GG-red-SF"/>
    <property type="match status" value="1"/>
</dbReference>
<dbReference type="Pfam" id="PF01494">
    <property type="entry name" value="FAD_binding_3"/>
    <property type="match status" value="1"/>
</dbReference>
<reference evidence="2 3" key="2">
    <citation type="journal article" date="2024" name="Int. J. Syst. Evol. Microbiol.">
        <title>Promethearchaeum syntrophicum gen. nov., sp. nov., an anaerobic, obligately syntrophic archaeon, the first isolate of the lineage 'Asgard' archaea, and proposal of the new archaeal phylum Promethearchaeota phyl. nov. and kingdom Promethearchaeati regn. nov.</title>
        <authorList>
            <person name="Imachi H."/>
            <person name="Nobu M.K."/>
            <person name="Kato S."/>
            <person name="Takaki Y."/>
            <person name="Miyazaki M."/>
            <person name="Miyata M."/>
            <person name="Ogawara M."/>
            <person name="Saito Y."/>
            <person name="Sakai S."/>
            <person name="Tahara Y.O."/>
            <person name="Takano Y."/>
            <person name="Tasumi E."/>
            <person name="Uematsu K."/>
            <person name="Yoshimura T."/>
            <person name="Itoh T."/>
            <person name="Ohkuma M."/>
            <person name="Takai K."/>
        </authorList>
    </citation>
    <scope>NUCLEOTIDE SEQUENCE [LARGE SCALE GENOMIC DNA]</scope>
    <source>
        <strain evidence="2 3">MK-D1</strain>
    </source>
</reference>
<evidence type="ECO:0000259" key="1">
    <source>
        <dbReference type="Pfam" id="PF01494"/>
    </source>
</evidence>
<dbReference type="Gene3D" id="3.50.50.60">
    <property type="entry name" value="FAD/NAD(P)-binding domain"/>
    <property type="match status" value="1"/>
</dbReference>
<dbReference type="PRINTS" id="PR00420">
    <property type="entry name" value="RNGMNOXGNASE"/>
</dbReference>
<sequence length="424" mass="47000">MSEKNQIVYDVCIVGAGPGGSTSAYHLAKQGKKILLLEKDKFPRRKICGDAMFKTIQTHLEKMGLLQEILDEGHGRWADKGGLVSPRGITYFGASAKSSKGSLALSVKRTILDEKLVRLAQKTGATLVEEYNVGKVKFSTLQNHWIINSKGQKNEPFKAKMLIAADGSTSALAQSIGIVKNLGENKKNTVCSTVYIEAGTHRFQQDGVVYYPSELVPGYVSLFREADDSVSYCCYILPGGSCTKKDLSRMHHEILDNYQPIKDALGPDANIESMKAAPIRYGMEKRTYADHFIVLGDAAGHADPLTGGGIAYAMDAGTIAAEVIAEGFRQNDLSEEFLTRYQQMCMEKFGNDHKWSLKMAKFLARHPIFIDAFAAASIKRGDKFMAMWAQIMCGERPKRHFFRPILAIPLLKEVIKLKLKKKPH</sequence>
<gene>
    <name evidence="2" type="ORF">DSAG12_03847</name>
</gene>
<dbReference type="InterPro" id="IPR036188">
    <property type="entry name" value="FAD/NAD-bd_sf"/>
</dbReference>
<dbReference type="KEGG" id="psyt:DSAG12_03847"/>
<dbReference type="EC" id="1.-.-.-" evidence="2"/>
<name>A0A5B9DF98_9ARCH</name>
<keyword evidence="3" id="KW-1185">Reference proteome</keyword>
<keyword evidence="2" id="KW-0560">Oxidoreductase</keyword>
<dbReference type="EMBL" id="CP042905">
    <property type="protein sequence ID" value="QEE18009.1"/>
    <property type="molecule type" value="Genomic_DNA"/>
</dbReference>
<dbReference type="GO" id="GO:0071949">
    <property type="term" value="F:FAD binding"/>
    <property type="evidence" value="ECO:0007669"/>
    <property type="project" value="InterPro"/>
</dbReference>
<evidence type="ECO:0000313" key="3">
    <source>
        <dbReference type="Proteomes" id="UP000321408"/>
    </source>
</evidence>
<dbReference type="OrthoDB" id="6062at2157"/>
<dbReference type="PANTHER" id="PTHR42685:SF22">
    <property type="entry name" value="CONDITIONED MEDIUM FACTOR RECEPTOR 1"/>
    <property type="match status" value="1"/>
</dbReference>
<dbReference type="RefSeq" id="WP_147664891.1">
    <property type="nucleotide sequence ID" value="NZ_CP042905.2"/>
</dbReference>
<dbReference type="InterPro" id="IPR011777">
    <property type="entry name" value="Geranylgeranyl_Rdtase_fam"/>
</dbReference>
<dbReference type="InterPro" id="IPR050407">
    <property type="entry name" value="Geranylgeranyl_reductase"/>
</dbReference>
<dbReference type="GO" id="GO:0016628">
    <property type="term" value="F:oxidoreductase activity, acting on the CH-CH group of donors, NAD or NADP as acceptor"/>
    <property type="evidence" value="ECO:0007669"/>
    <property type="project" value="InterPro"/>
</dbReference>
<reference evidence="2 3" key="1">
    <citation type="journal article" date="2020" name="Nature">
        <title>Isolation of an archaeon at the prokaryote-eukaryote interface.</title>
        <authorList>
            <person name="Imachi H."/>
            <person name="Nobu M.K."/>
            <person name="Nakahara N."/>
            <person name="Morono Y."/>
            <person name="Ogawara M."/>
            <person name="Takaki Y."/>
            <person name="Takano Y."/>
            <person name="Uematsu K."/>
            <person name="Ikuta T."/>
            <person name="Ito M."/>
            <person name="Matsui Y."/>
            <person name="Miyazaki M."/>
            <person name="Murata K."/>
            <person name="Saito Y."/>
            <person name="Sakai S."/>
            <person name="Song C."/>
            <person name="Tasumi E."/>
            <person name="Yamanaka Y."/>
            <person name="Yamaguchi T."/>
            <person name="Kamagata Y."/>
            <person name="Tamaki H."/>
            <person name="Takai K."/>
        </authorList>
    </citation>
    <scope>NUCLEOTIDE SEQUENCE [LARGE SCALE GENOMIC DNA]</scope>
    <source>
        <strain evidence="2 3">MK-D1</strain>
    </source>
</reference>
<dbReference type="Proteomes" id="UP000321408">
    <property type="component" value="Chromosome"/>
</dbReference>
<protein>
    <submittedName>
        <fullName evidence="2">NAD(P)/FAD-dependent oxidoreductase</fullName>
        <ecNumber evidence="2">1.-.-.-</ecNumber>
    </submittedName>
</protein>
<dbReference type="GeneID" id="41331814"/>
<organism evidence="2 3">
    <name type="scientific">Promethearchaeum syntrophicum</name>
    <dbReference type="NCBI Taxonomy" id="2594042"/>
    <lineage>
        <taxon>Archaea</taxon>
        <taxon>Promethearchaeati</taxon>
        <taxon>Promethearchaeota</taxon>
        <taxon>Promethearchaeia</taxon>
        <taxon>Promethearchaeales</taxon>
        <taxon>Promethearchaeaceae</taxon>
        <taxon>Promethearchaeum</taxon>
    </lineage>
</organism>
<dbReference type="PANTHER" id="PTHR42685">
    <property type="entry name" value="GERANYLGERANYL DIPHOSPHATE REDUCTASE"/>
    <property type="match status" value="1"/>
</dbReference>
<feature type="domain" description="FAD-binding" evidence="1">
    <location>
        <begin position="9"/>
        <end position="343"/>
    </location>
</feature>